<sequence length="105" mass="11391">MKHNLRKTICGAFLAVGVTVGGAMLPSAAMAVATVYDPYGRGEYTLEYAKANPGFKAQHQRKGYDDLGFGVWRYGRWEANGVRSWADVTGLHSANTFTAAFGRVS</sequence>
<name>A0A5M9ZAP1_9BIFI</name>
<evidence type="ECO:0008006" key="4">
    <source>
        <dbReference type="Google" id="ProtNLM"/>
    </source>
</evidence>
<dbReference type="Proteomes" id="UP000326060">
    <property type="component" value="Unassembled WGS sequence"/>
</dbReference>
<accession>A0A5M9ZAP1</accession>
<dbReference type="EMBL" id="RZJP01000004">
    <property type="protein sequence ID" value="KAA8815579.1"/>
    <property type="molecule type" value="Genomic_DNA"/>
</dbReference>
<gene>
    <name evidence="2" type="ORF">EMB92_10500</name>
</gene>
<organism evidence="2 3">
    <name type="scientific">Bifidobacterium callitrichos</name>
    <dbReference type="NCBI Taxonomy" id="762209"/>
    <lineage>
        <taxon>Bacteria</taxon>
        <taxon>Bacillati</taxon>
        <taxon>Actinomycetota</taxon>
        <taxon>Actinomycetes</taxon>
        <taxon>Bifidobacteriales</taxon>
        <taxon>Bifidobacteriaceae</taxon>
        <taxon>Bifidobacterium</taxon>
    </lineage>
</organism>
<feature type="chain" id="PRO_5024335867" description="Lactococcin 972 family bacteriocin" evidence="1">
    <location>
        <begin position="32"/>
        <end position="105"/>
    </location>
</feature>
<keyword evidence="1" id="KW-0732">Signal</keyword>
<protein>
    <recommendedName>
        <fullName evidence="4">Lactococcin 972 family bacteriocin</fullName>
    </recommendedName>
</protein>
<dbReference type="AlphaFoldDB" id="A0A5M9ZAP1"/>
<feature type="signal peptide" evidence="1">
    <location>
        <begin position="1"/>
        <end position="31"/>
    </location>
</feature>
<proteinExistence type="predicted"/>
<evidence type="ECO:0000256" key="1">
    <source>
        <dbReference type="SAM" id="SignalP"/>
    </source>
</evidence>
<evidence type="ECO:0000313" key="2">
    <source>
        <dbReference type="EMBL" id="KAA8815579.1"/>
    </source>
</evidence>
<evidence type="ECO:0000313" key="3">
    <source>
        <dbReference type="Proteomes" id="UP000326060"/>
    </source>
</evidence>
<dbReference type="RefSeq" id="WP_140445710.1">
    <property type="nucleotide sequence ID" value="NZ_NWTX01000004.1"/>
</dbReference>
<comment type="caution">
    <text evidence="2">The sequence shown here is derived from an EMBL/GenBank/DDBJ whole genome shotgun (WGS) entry which is preliminary data.</text>
</comment>
<reference evidence="2 3" key="1">
    <citation type="journal article" date="2019" name="Syst. Appl. Microbiol.">
        <title>Characterization of Bifidobacterium species in feaces of the Egyptian fruit bat: Description of B. vespertilionis sp. nov. and B. rousetti sp. nov.</title>
        <authorList>
            <person name="Modesto M."/>
            <person name="Satti M."/>
            <person name="Watanabe K."/>
            <person name="Puglisi E."/>
            <person name="Morelli L."/>
            <person name="Huang C.-H."/>
            <person name="Liou J.-S."/>
            <person name="Miyashita M."/>
            <person name="Tamura T."/>
            <person name="Saito S."/>
            <person name="Mori K."/>
            <person name="Huang L."/>
            <person name="Sciavilla P."/>
            <person name="Sandri C."/>
            <person name="Spiezio C."/>
            <person name="Vitali F."/>
            <person name="Cavalieri D."/>
            <person name="Perpetuini G."/>
            <person name="Tofalo R."/>
            <person name="Bonetti A."/>
            <person name="Arita M."/>
            <person name="Mattarelli P."/>
        </authorList>
    </citation>
    <scope>NUCLEOTIDE SEQUENCE [LARGE SCALE GENOMIC DNA]</scope>
    <source>
        <strain evidence="2 3">RST27</strain>
    </source>
</reference>